<dbReference type="InterPro" id="IPR045275">
    <property type="entry name" value="MscS_archaea/bacteria_type"/>
</dbReference>
<organism evidence="10">
    <name type="scientific">uncultured Aureispira sp</name>
    <dbReference type="NCBI Taxonomy" id="1331704"/>
    <lineage>
        <taxon>Bacteria</taxon>
        <taxon>Pseudomonadati</taxon>
        <taxon>Bacteroidota</taxon>
        <taxon>Saprospiria</taxon>
        <taxon>Saprospirales</taxon>
        <taxon>Saprospiraceae</taxon>
        <taxon>Aureispira</taxon>
        <taxon>environmental samples</taxon>
    </lineage>
</organism>
<keyword evidence="6 7" id="KW-0472">Membrane</keyword>
<feature type="domain" description="Mechanosensitive ion channel MscS" evidence="8">
    <location>
        <begin position="107"/>
        <end position="172"/>
    </location>
</feature>
<dbReference type="SUPFAM" id="SSF50182">
    <property type="entry name" value="Sm-like ribonucleoproteins"/>
    <property type="match status" value="1"/>
</dbReference>
<feature type="transmembrane region" description="Helical" evidence="7">
    <location>
        <begin position="91"/>
        <end position="120"/>
    </location>
</feature>
<evidence type="ECO:0000313" key="10">
    <source>
        <dbReference type="EMBL" id="CAA6808100.1"/>
    </source>
</evidence>
<evidence type="ECO:0000259" key="8">
    <source>
        <dbReference type="Pfam" id="PF00924"/>
    </source>
</evidence>
<dbReference type="InterPro" id="IPR006685">
    <property type="entry name" value="MscS_channel_2nd"/>
</dbReference>
<reference evidence="10" key="1">
    <citation type="submission" date="2020-01" db="EMBL/GenBank/DDBJ databases">
        <authorList>
            <person name="Meier V. D."/>
            <person name="Meier V D."/>
        </authorList>
    </citation>
    <scope>NUCLEOTIDE SEQUENCE</scope>
    <source>
        <strain evidence="10">HLG_WM_MAG_10</strain>
    </source>
</reference>
<feature type="domain" description="Mechanosensitive ion channel MscS C-terminal" evidence="9">
    <location>
        <begin position="180"/>
        <end position="263"/>
    </location>
</feature>
<keyword evidence="4 7" id="KW-0812">Transmembrane</keyword>
<comment type="similarity">
    <text evidence="2">Belongs to the MscS (TC 1.A.23) family.</text>
</comment>
<dbReference type="InterPro" id="IPR011014">
    <property type="entry name" value="MscS_channel_TM-2"/>
</dbReference>
<dbReference type="SUPFAM" id="SSF82689">
    <property type="entry name" value="Mechanosensitive channel protein MscS (YggB), C-terminal domain"/>
    <property type="match status" value="1"/>
</dbReference>
<comment type="subcellular location">
    <subcellularLocation>
        <location evidence="1">Cell membrane</location>
        <topology evidence="1">Multi-pass membrane protein</topology>
    </subcellularLocation>
</comment>
<dbReference type="EMBL" id="CACVAQ010000139">
    <property type="protein sequence ID" value="CAA6808100.1"/>
    <property type="molecule type" value="Genomic_DNA"/>
</dbReference>
<dbReference type="Gene3D" id="1.10.287.1260">
    <property type="match status" value="1"/>
</dbReference>
<proteinExistence type="inferred from homology"/>
<evidence type="ECO:0000259" key="9">
    <source>
        <dbReference type="Pfam" id="PF21082"/>
    </source>
</evidence>
<evidence type="ECO:0000256" key="6">
    <source>
        <dbReference type="ARBA" id="ARBA00023136"/>
    </source>
</evidence>
<evidence type="ECO:0000256" key="7">
    <source>
        <dbReference type="SAM" id="Phobius"/>
    </source>
</evidence>
<dbReference type="InterPro" id="IPR010920">
    <property type="entry name" value="LSM_dom_sf"/>
</dbReference>
<keyword evidence="5 7" id="KW-1133">Transmembrane helix</keyword>
<dbReference type="Gene3D" id="2.30.30.60">
    <property type="match status" value="1"/>
</dbReference>
<dbReference type="PANTHER" id="PTHR30221">
    <property type="entry name" value="SMALL-CONDUCTANCE MECHANOSENSITIVE CHANNEL"/>
    <property type="match status" value="1"/>
</dbReference>
<evidence type="ECO:0000256" key="3">
    <source>
        <dbReference type="ARBA" id="ARBA00022475"/>
    </source>
</evidence>
<dbReference type="GO" id="GO:0005886">
    <property type="term" value="C:plasma membrane"/>
    <property type="evidence" value="ECO:0007669"/>
    <property type="project" value="UniProtKB-SubCell"/>
</dbReference>
<evidence type="ECO:0000256" key="1">
    <source>
        <dbReference type="ARBA" id="ARBA00004651"/>
    </source>
</evidence>
<dbReference type="PANTHER" id="PTHR30221:SF1">
    <property type="entry name" value="SMALL-CONDUCTANCE MECHANOSENSITIVE CHANNEL"/>
    <property type="match status" value="1"/>
</dbReference>
<dbReference type="Pfam" id="PF00924">
    <property type="entry name" value="MS_channel_2nd"/>
    <property type="match status" value="1"/>
</dbReference>
<name>A0A6S6SR54_9BACT</name>
<dbReference type="InterPro" id="IPR023408">
    <property type="entry name" value="MscS_beta-dom_sf"/>
</dbReference>
<evidence type="ECO:0000256" key="2">
    <source>
        <dbReference type="ARBA" id="ARBA00008017"/>
    </source>
</evidence>
<sequence length="274" mass="30800">MFDINAQELWNKFGGMLLEYVPKFLLGLIVFYFGFKLINKAMLFLDKMMRVNSFDEDLRPFIITLLGLLLKVIVALSAVDLLGIETTSFVAMLAAASFAVGLALQGSLSNFASGILILFFKPFRTGDMIGIGDNIGIVQEIQIFNTILKTIHQRLIVIPNSILTGDVVENITGAGIIRLNLTFGIGYGDDIDNAREVVWSVIKGCPFLVNEEGREHKVIVEKLNDSSVDLGVWVWTKGVDYWDTMYFMQEYIKKAFDKENISIPFPQMDIHVKK</sequence>
<evidence type="ECO:0000256" key="5">
    <source>
        <dbReference type="ARBA" id="ARBA00022989"/>
    </source>
</evidence>
<dbReference type="Pfam" id="PF21082">
    <property type="entry name" value="MS_channel_3rd"/>
    <property type="match status" value="1"/>
</dbReference>
<accession>A0A6S6SR54</accession>
<protein>
    <submittedName>
        <fullName evidence="10">Small-conductance mechanosensitive channel</fullName>
    </submittedName>
</protein>
<dbReference type="InterPro" id="IPR049278">
    <property type="entry name" value="MS_channel_C"/>
</dbReference>
<evidence type="ECO:0000256" key="4">
    <source>
        <dbReference type="ARBA" id="ARBA00022692"/>
    </source>
</evidence>
<dbReference type="AlphaFoldDB" id="A0A6S6SR54"/>
<keyword evidence="3" id="KW-1003">Cell membrane</keyword>
<feature type="transmembrane region" description="Helical" evidence="7">
    <location>
        <begin position="58"/>
        <end position="79"/>
    </location>
</feature>
<dbReference type="InterPro" id="IPR011066">
    <property type="entry name" value="MscS_channel_C_sf"/>
</dbReference>
<feature type="transmembrane region" description="Helical" evidence="7">
    <location>
        <begin position="20"/>
        <end position="38"/>
    </location>
</feature>
<dbReference type="GO" id="GO:0008381">
    <property type="term" value="F:mechanosensitive monoatomic ion channel activity"/>
    <property type="evidence" value="ECO:0007669"/>
    <property type="project" value="InterPro"/>
</dbReference>
<dbReference type="SUPFAM" id="SSF82861">
    <property type="entry name" value="Mechanosensitive channel protein MscS (YggB), transmembrane region"/>
    <property type="match status" value="1"/>
</dbReference>
<gene>
    <name evidence="10" type="ORF">HELGO_WM13384</name>
</gene>
<dbReference type="Gene3D" id="3.30.70.100">
    <property type="match status" value="1"/>
</dbReference>